<reference evidence="6" key="1">
    <citation type="submission" date="2023-03" db="EMBL/GenBank/DDBJ databases">
        <title>Massive genome expansion in bonnet fungi (Mycena s.s.) driven by repeated elements and novel gene families across ecological guilds.</title>
        <authorList>
            <consortium name="Lawrence Berkeley National Laboratory"/>
            <person name="Harder C.B."/>
            <person name="Miyauchi S."/>
            <person name="Viragh M."/>
            <person name="Kuo A."/>
            <person name="Thoen E."/>
            <person name="Andreopoulos B."/>
            <person name="Lu D."/>
            <person name="Skrede I."/>
            <person name="Drula E."/>
            <person name="Henrissat B."/>
            <person name="Morin E."/>
            <person name="Kohler A."/>
            <person name="Barry K."/>
            <person name="LaButti K."/>
            <person name="Morin E."/>
            <person name="Salamov A."/>
            <person name="Lipzen A."/>
            <person name="Mereny Z."/>
            <person name="Hegedus B."/>
            <person name="Baldrian P."/>
            <person name="Stursova M."/>
            <person name="Weitz H."/>
            <person name="Taylor A."/>
            <person name="Grigoriev I.V."/>
            <person name="Nagy L.G."/>
            <person name="Martin F."/>
            <person name="Kauserud H."/>
        </authorList>
    </citation>
    <scope>NUCLEOTIDE SEQUENCE</scope>
    <source>
        <strain evidence="6">CBHHK188m</strain>
    </source>
</reference>
<proteinExistence type="inferred from homology"/>
<evidence type="ECO:0000256" key="2">
    <source>
        <dbReference type="ARBA" id="ARBA00022630"/>
    </source>
</evidence>
<dbReference type="AlphaFoldDB" id="A0AAD7JR35"/>
<evidence type="ECO:0000256" key="3">
    <source>
        <dbReference type="ARBA" id="ARBA00022643"/>
    </source>
</evidence>
<sequence>MLKYTIPATARHLRFYTERMQFNPQATFQFTQSPNPSWTYGDGAKPWLDPTISRKSFDFTDLSSRESYKILTSTIIPRPIALVSSLSADGVPNLAPFSYFSMVGHIPPLLSISCSLSQKRSKDTRENICATKEFTVSIVSEALAEAANCTAAEAPASVDEWILSGLTPAPSTLVKPACVMESAVSLECELYFLKDISPPNSELVTTTLILGLIKKAHIHESVLADDGSSVDPRKLRPIARMGGTPVFSRGSTLSASRGAQRERLTITYWEASHQNLLPS</sequence>
<gene>
    <name evidence="6" type="ORF">DFH07DRAFT_805912</name>
</gene>
<dbReference type="PANTHER" id="PTHR33798:SF5">
    <property type="entry name" value="FLAVIN REDUCTASE LIKE DOMAIN-CONTAINING PROTEIN"/>
    <property type="match status" value="1"/>
</dbReference>
<dbReference type="SMART" id="SM00903">
    <property type="entry name" value="Flavin_Reduct"/>
    <property type="match status" value="1"/>
</dbReference>
<dbReference type="EMBL" id="JARJLG010000024">
    <property type="protein sequence ID" value="KAJ7770146.1"/>
    <property type="molecule type" value="Genomic_DNA"/>
</dbReference>
<evidence type="ECO:0000313" key="6">
    <source>
        <dbReference type="EMBL" id="KAJ7770146.1"/>
    </source>
</evidence>
<dbReference type="SUPFAM" id="SSF50475">
    <property type="entry name" value="FMN-binding split barrel"/>
    <property type="match status" value="1"/>
</dbReference>
<dbReference type="Proteomes" id="UP001215280">
    <property type="component" value="Unassembled WGS sequence"/>
</dbReference>
<organism evidence="6 7">
    <name type="scientific">Mycena maculata</name>
    <dbReference type="NCBI Taxonomy" id="230809"/>
    <lineage>
        <taxon>Eukaryota</taxon>
        <taxon>Fungi</taxon>
        <taxon>Dikarya</taxon>
        <taxon>Basidiomycota</taxon>
        <taxon>Agaricomycotina</taxon>
        <taxon>Agaricomycetes</taxon>
        <taxon>Agaricomycetidae</taxon>
        <taxon>Agaricales</taxon>
        <taxon>Marasmiineae</taxon>
        <taxon>Mycenaceae</taxon>
        <taxon>Mycena</taxon>
    </lineage>
</organism>
<protein>
    <submittedName>
        <fullName evidence="6">Flavoprotein oxygenase</fullName>
    </submittedName>
</protein>
<dbReference type="Gene3D" id="2.30.110.10">
    <property type="entry name" value="Electron Transport, Fmn-binding Protein, Chain A"/>
    <property type="match status" value="1"/>
</dbReference>
<comment type="caution">
    <text evidence="6">The sequence shown here is derived from an EMBL/GenBank/DDBJ whole genome shotgun (WGS) entry which is preliminary data.</text>
</comment>
<evidence type="ECO:0000256" key="1">
    <source>
        <dbReference type="ARBA" id="ARBA00001917"/>
    </source>
</evidence>
<comment type="similarity">
    <text evidence="4">Belongs to the flavoredoxin family.</text>
</comment>
<dbReference type="PANTHER" id="PTHR33798">
    <property type="entry name" value="FLAVOPROTEIN OXYGENASE"/>
    <property type="match status" value="1"/>
</dbReference>
<keyword evidence="7" id="KW-1185">Reference proteome</keyword>
<accession>A0AAD7JR35</accession>
<comment type="cofactor">
    <cofactor evidence="1">
        <name>FMN</name>
        <dbReference type="ChEBI" id="CHEBI:58210"/>
    </cofactor>
</comment>
<keyword evidence="2" id="KW-0285">Flavoprotein</keyword>
<evidence type="ECO:0000259" key="5">
    <source>
        <dbReference type="SMART" id="SM00903"/>
    </source>
</evidence>
<dbReference type="InterPro" id="IPR002563">
    <property type="entry name" value="Flavin_Rdtase-like_dom"/>
</dbReference>
<evidence type="ECO:0000256" key="4">
    <source>
        <dbReference type="ARBA" id="ARBA00038054"/>
    </source>
</evidence>
<dbReference type="Pfam" id="PF01613">
    <property type="entry name" value="Flavin_Reduct"/>
    <property type="match status" value="1"/>
</dbReference>
<keyword evidence="3" id="KW-0288">FMN</keyword>
<dbReference type="InterPro" id="IPR012349">
    <property type="entry name" value="Split_barrel_FMN-bd"/>
</dbReference>
<dbReference type="GO" id="GO:0010181">
    <property type="term" value="F:FMN binding"/>
    <property type="evidence" value="ECO:0007669"/>
    <property type="project" value="InterPro"/>
</dbReference>
<evidence type="ECO:0000313" key="7">
    <source>
        <dbReference type="Proteomes" id="UP001215280"/>
    </source>
</evidence>
<name>A0AAD7JR35_9AGAR</name>
<feature type="domain" description="Flavin reductase like" evidence="5">
    <location>
        <begin position="73"/>
        <end position="231"/>
    </location>
</feature>